<dbReference type="EMBL" id="FTOV01000002">
    <property type="protein sequence ID" value="SIS75024.1"/>
    <property type="molecule type" value="Genomic_DNA"/>
</dbReference>
<dbReference type="InterPro" id="IPR008983">
    <property type="entry name" value="Tumour_necrosis_fac-like_dom"/>
</dbReference>
<dbReference type="Proteomes" id="UP000185781">
    <property type="component" value="Unassembled WGS sequence"/>
</dbReference>
<dbReference type="Gene3D" id="2.60.120.40">
    <property type="match status" value="1"/>
</dbReference>
<dbReference type="STRING" id="373672.SAMN05421785_102350"/>
<evidence type="ECO:0000313" key="1">
    <source>
        <dbReference type="EMBL" id="SIS75024.1"/>
    </source>
</evidence>
<gene>
    <name evidence="1" type="ORF">SAMN05421785_102350</name>
</gene>
<reference evidence="1 2" key="1">
    <citation type="submission" date="2017-01" db="EMBL/GenBank/DDBJ databases">
        <authorList>
            <person name="Mah S.A."/>
            <person name="Swanson W.J."/>
            <person name="Moy G.W."/>
            <person name="Vacquier V.D."/>
        </authorList>
    </citation>
    <scope>NUCLEOTIDE SEQUENCE [LARGE SCALE GENOMIC DNA]</scope>
    <source>
        <strain evidence="1 2">DSM 18014</strain>
    </source>
</reference>
<evidence type="ECO:0000313" key="2">
    <source>
        <dbReference type="Proteomes" id="UP000185781"/>
    </source>
</evidence>
<organism evidence="1 2">
    <name type="scientific">Chryseobacterium gambrini</name>
    <dbReference type="NCBI Taxonomy" id="373672"/>
    <lineage>
        <taxon>Bacteria</taxon>
        <taxon>Pseudomonadati</taxon>
        <taxon>Bacteroidota</taxon>
        <taxon>Flavobacteriia</taxon>
        <taxon>Flavobacteriales</taxon>
        <taxon>Weeksellaceae</taxon>
        <taxon>Chryseobacterium group</taxon>
        <taxon>Chryseobacterium</taxon>
    </lineage>
</organism>
<protein>
    <submittedName>
        <fullName evidence="1">Uncharacterized protein</fullName>
    </submittedName>
</protein>
<name>A0A1N7LMK7_9FLAO</name>
<accession>A0A1N7LMK7</accession>
<dbReference type="RefSeq" id="WP_076390812.1">
    <property type="nucleotide sequence ID" value="NZ_FTOV01000002.1"/>
</dbReference>
<proteinExistence type="predicted"/>
<dbReference type="AlphaFoldDB" id="A0A1N7LMK7"/>
<sequence length="251" mass="27045">MKKTLLQSLFLFAGIFIKSQIGINNTNPKASLHLDAKNKILPESTVGLGVPVVDKFPTASPSSNQDGMLIYLRNTTDSNLEGFYYWDHAKSNWEYIMDLKAAGLDVSKTIASGSSFSPNNMSGNGVQSRTIPLTTINSLDPSFSLSNGGLKIGKTASYYIFLTGGVYKDAVNNVNEYITEILINGVSNTQLTSTNTAPGGDTVGRSSTFYIATIFPLNKDDVLTVKTTRTTTAANTVSVDTPYTLTIINLN</sequence>
<dbReference type="OrthoDB" id="1240046at2"/>